<reference evidence="1 2" key="1">
    <citation type="journal article" date="2019" name="Nat. Ecol. Evol.">
        <title>Megaphylogeny resolves global patterns of mushroom evolution.</title>
        <authorList>
            <person name="Varga T."/>
            <person name="Krizsan K."/>
            <person name="Foldi C."/>
            <person name="Dima B."/>
            <person name="Sanchez-Garcia M."/>
            <person name="Sanchez-Ramirez S."/>
            <person name="Szollosi G.J."/>
            <person name="Szarkandi J.G."/>
            <person name="Papp V."/>
            <person name="Albert L."/>
            <person name="Andreopoulos W."/>
            <person name="Angelini C."/>
            <person name="Antonin V."/>
            <person name="Barry K.W."/>
            <person name="Bougher N.L."/>
            <person name="Buchanan P."/>
            <person name="Buyck B."/>
            <person name="Bense V."/>
            <person name="Catcheside P."/>
            <person name="Chovatia M."/>
            <person name="Cooper J."/>
            <person name="Damon W."/>
            <person name="Desjardin D."/>
            <person name="Finy P."/>
            <person name="Geml J."/>
            <person name="Haridas S."/>
            <person name="Hughes K."/>
            <person name="Justo A."/>
            <person name="Karasinski D."/>
            <person name="Kautmanova I."/>
            <person name="Kiss B."/>
            <person name="Kocsube S."/>
            <person name="Kotiranta H."/>
            <person name="LaButti K.M."/>
            <person name="Lechner B.E."/>
            <person name="Liimatainen K."/>
            <person name="Lipzen A."/>
            <person name="Lukacs Z."/>
            <person name="Mihaltcheva S."/>
            <person name="Morgado L.N."/>
            <person name="Niskanen T."/>
            <person name="Noordeloos M.E."/>
            <person name="Ohm R.A."/>
            <person name="Ortiz-Santana B."/>
            <person name="Ovrebo C."/>
            <person name="Racz N."/>
            <person name="Riley R."/>
            <person name="Savchenko A."/>
            <person name="Shiryaev A."/>
            <person name="Soop K."/>
            <person name="Spirin V."/>
            <person name="Szebenyi C."/>
            <person name="Tomsovsky M."/>
            <person name="Tulloss R.E."/>
            <person name="Uehling J."/>
            <person name="Grigoriev I.V."/>
            <person name="Vagvolgyi C."/>
            <person name="Papp T."/>
            <person name="Martin F.M."/>
            <person name="Miettinen O."/>
            <person name="Hibbett D.S."/>
            <person name="Nagy L.G."/>
        </authorList>
    </citation>
    <scope>NUCLEOTIDE SEQUENCE [LARGE SCALE GENOMIC DNA]</scope>
    <source>
        <strain evidence="1 2">CBS 166.37</strain>
    </source>
</reference>
<proteinExistence type="predicted"/>
<keyword evidence="2" id="KW-1185">Reference proteome</keyword>
<sequence length="82" mass="9224">MPAVRSSSETFLEDDYQTFLRDLKAFQDETAALQAQEAAFGVYVPRPPNPFILYRASKTQAIRAREIMEELINTGVLPSLMG</sequence>
<accession>A0A5C3LQX1</accession>
<dbReference type="AlphaFoldDB" id="A0A5C3LQX1"/>
<gene>
    <name evidence="1" type="ORF">BDQ12DRAFT_655830</name>
</gene>
<protein>
    <submittedName>
        <fullName evidence="1">Uncharacterized protein</fullName>
    </submittedName>
</protein>
<dbReference type="EMBL" id="ML213624">
    <property type="protein sequence ID" value="TFK35142.1"/>
    <property type="molecule type" value="Genomic_DNA"/>
</dbReference>
<organism evidence="1 2">
    <name type="scientific">Crucibulum laeve</name>
    <dbReference type="NCBI Taxonomy" id="68775"/>
    <lineage>
        <taxon>Eukaryota</taxon>
        <taxon>Fungi</taxon>
        <taxon>Dikarya</taxon>
        <taxon>Basidiomycota</taxon>
        <taxon>Agaricomycotina</taxon>
        <taxon>Agaricomycetes</taxon>
        <taxon>Agaricomycetidae</taxon>
        <taxon>Agaricales</taxon>
        <taxon>Agaricineae</taxon>
        <taxon>Nidulariaceae</taxon>
        <taxon>Crucibulum</taxon>
    </lineage>
</organism>
<name>A0A5C3LQX1_9AGAR</name>
<feature type="non-terminal residue" evidence="1">
    <location>
        <position position="82"/>
    </location>
</feature>
<dbReference type="Proteomes" id="UP000308652">
    <property type="component" value="Unassembled WGS sequence"/>
</dbReference>
<evidence type="ECO:0000313" key="1">
    <source>
        <dbReference type="EMBL" id="TFK35142.1"/>
    </source>
</evidence>
<evidence type="ECO:0000313" key="2">
    <source>
        <dbReference type="Proteomes" id="UP000308652"/>
    </source>
</evidence>